<sequence length="163" mass="16902">MVGQVLRLRSVSDLSSSSSSARSAQRVDHSGQQVEVALELTGGRAHSQVEAAREDVQTSERTAGRALAGSVFPTTLGGAAVSTATRSSASLATHAGDRVTQVAEDLRESTRLLLDGALSVADVRARGGVGGVAEEGDDGQNCEGLHRGVCWAWCELVQMSGLR</sequence>
<accession>A0A3S1H7E5</accession>
<gene>
    <name evidence="2" type="ORF">EGW08_018520</name>
</gene>
<name>A0A3S1H7E5_ELYCH</name>
<reference evidence="2 3" key="1">
    <citation type="submission" date="2019-01" db="EMBL/GenBank/DDBJ databases">
        <title>A draft genome assembly of the solar-powered sea slug Elysia chlorotica.</title>
        <authorList>
            <person name="Cai H."/>
            <person name="Li Q."/>
            <person name="Fang X."/>
            <person name="Li J."/>
            <person name="Curtis N.E."/>
            <person name="Altenburger A."/>
            <person name="Shibata T."/>
            <person name="Feng M."/>
            <person name="Maeda T."/>
            <person name="Schwartz J.A."/>
            <person name="Shigenobu S."/>
            <person name="Lundholm N."/>
            <person name="Nishiyama T."/>
            <person name="Yang H."/>
            <person name="Hasebe M."/>
            <person name="Li S."/>
            <person name="Pierce S.K."/>
            <person name="Wang J."/>
        </authorList>
    </citation>
    <scope>NUCLEOTIDE SEQUENCE [LARGE SCALE GENOMIC DNA]</scope>
    <source>
        <strain evidence="2">EC2010</strain>
        <tissue evidence="2">Whole organism of an adult</tissue>
    </source>
</reference>
<dbReference type="Proteomes" id="UP000271974">
    <property type="component" value="Unassembled WGS sequence"/>
</dbReference>
<evidence type="ECO:0000313" key="3">
    <source>
        <dbReference type="Proteomes" id="UP000271974"/>
    </source>
</evidence>
<dbReference type="AlphaFoldDB" id="A0A3S1H7E5"/>
<proteinExistence type="predicted"/>
<evidence type="ECO:0000256" key="1">
    <source>
        <dbReference type="SAM" id="MobiDB-lite"/>
    </source>
</evidence>
<protein>
    <submittedName>
        <fullName evidence="2">Uncharacterized protein</fullName>
    </submittedName>
</protein>
<evidence type="ECO:0000313" key="2">
    <source>
        <dbReference type="EMBL" id="RUS73714.1"/>
    </source>
</evidence>
<dbReference type="EMBL" id="RQTK01000907">
    <property type="protein sequence ID" value="RUS73714.1"/>
    <property type="molecule type" value="Genomic_DNA"/>
</dbReference>
<feature type="region of interest" description="Disordered" evidence="1">
    <location>
        <begin position="42"/>
        <end position="62"/>
    </location>
</feature>
<keyword evidence="3" id="KW-1185">Reference proteome</keyword>
<comment type="caution">
    <text evidence="2">The sequence shown here is derived from an EMBL/GenBank/DDBJ whole genome shotgun (WGS) entry which is preliminary data.</text>
</comment>
<organism evidence="2 3">
    <name type="scientific">Elysia chlorotica</name>
    <name type="common">Eastern emerald elysia</name>
    <name type="synonym">Sea slug</name>
    <dbReference type="NCBI Taxonomy" id="188477"/>
    <lineage>
        <taxon>Eukaryota</taxon>
        <taxon>Metazoa</taxon>
        <taxon>Spiralia</taxon>
        <taxon>Lophotrochozoa</taxon>
        <taxon>Mollusca</taxon>
        <taxon>Gastropoda</taxon>
        <taxon>Heterobranchia</taxon>
        <taxon>Euthyneura</taxon>
        <taxon>Panpulmonata</taxon>
        <taxon>Sacoglossa</taxon>
        <taxon>Placobranchoidea</taxon>
        <taxon>Plakobranchidae</taxon>
        <taxon>Elysia</taxon>
    </lineage>
</organism>